<evidence type="ECO:0000313" key="3">
    <source>
        <dbReference type="Proteomes" id="UP000617340"/>
    </source>
</evidence>
<comment type="caution">
    <text evidence="2">The sequence shown here is derived from an EMBL/GenBank/DDBJ whole genome shotgun (WGS) entry which is preliminary data.</text>
</comment>
<reference evidence="2" key="1">
    <citation type="journal article" date="2020" name="G3 (Bethesda)">
        <title>High-Quality Assemblies for Three Invasive Social Wasps from the &lt;i&gt;Vespula&lt;/i&gt; Genus.</title>
        <authorList>
            <person name="Harrop T.W.R."/>
            <person name="Guhlin J."/>
            <person name="McLaughlin G.M."/>
            <person name="Permina E."/>
            <person name="Stockwell P."/>
            <person name="Gilligan J."/>
            <person name="Le Lec M.F."/>
            <person name="Gruber M.A.M."/>
            <person name="Quinn O."/>
            <person name="Lovegrove M."/>
            <person name="Duncan E.J."/>
            <person name="Remnant E.J."/>
            <person name="Van Eeckhoven J."/>
            <person name="Graham B."/>
            <person name="Knapp R.A."/>
            <person name="Langford K.W."/>
            <person name="Kronenberg Z."/>
            <person name="Press M.O."/>
            <person name="Eacker S.M."/>
            <person name="Wilson-Rankin E.E."/>
            <person name="Purcell J."/>
            <person name="Lester P.J."/>
            <person name="Dearden P.K."/>
        </authorList>
    </citation>
    <scope>NUCLEOTIDE SEQUENCE</scope>
    <source>
        <strain evidence="2">Linc-1</strain>
    </source>
</reference>
<accession>A0A834MZV5</accession>
<proteinExistence type="predicted"/>
<dbReference type="Proteomes" id="UP000617340">
    <property type="component" value="Unassembled WGS sequence"/>
</dbReference>
<feature type="domain" description="ZP" evidence="1">
    <location>
        <begin position="18"/>
        <end position="136"/>
    </location>
</feature>
<dbReference type="PANTHER" id="PTHR47327:SF9">
    <property type="entry name" value="NO MECHANORECEPTOR POTENTIAL A, ISOFORM A"/>
    <property type="match status" value="1"/>
</dbReference>
<dbReference type="PROSITE" id="PS51034">
    <property type="entry name" value="ZP_2"/>
    <property type="match status" value="1"/>
</dbReference>
<dbReference type="GO" id="GO:0009653">
    <property type="term" value="P:anatomical structure morphogenesis"/>
    <property type="evidence" value="ECO:0007669"/>
    <property type="project" value="TreeGrafter"/>
</dbReference>
<dbReference type="InterPro" id="IPR052774">
    <property type="entry name" value="Celegans_DevNeuronal_Protein"/>
</dbReference>
<protein>
    <recommendedName>
        <fullName evidence="1">ZP domain-containing protein</fullName>
    </recommendedName>
</protein>
<organism evidence="2 3">
    <name type="scientific">Vespula germanica</name>
    <name type="common">German yellow jacket</name>
    <name type="synonym">Paravespula germanica</name>
    <dbReference type="NCBI Taxonomy" id="30212"/>
    <lineage>
        <taxon>Eukaryota</taxon>
        <taxon>Metazoa</taxon>
        <taxon>Ecdysozoa</taxon>
        <taxon>Arthropoda</taxon>
        <taxon>Hexapoda</taxon>
        <taxon>Insecta</taxon>
        <taxon>Pterygota</taxon>
        <taxon>Neoptera</taxon>
        <taxon>Endopterygota</taxon>
        <taxon>Hymenoptera</taxon>
        <taxon>Apocrita</taxon>
        <taxon>Aculeata</taxon>
        <taxon>Vespoidea</taxon>
        <taxon>Vespidae</taxon>
        <taxon>Vespinae</taxon>
        <taxon>Vespula</taxon>
    </lineage>
</organism>
<evidence type="ECO:0000313" key="2">
    <source>
        <dbReference type="EMBL" id="KAF7389809.1"/>
    </source>
</evidence>
<name>A0A834MZV5_VESGE</name>
<dbReference type="EMBL" id="JACSDZ010000012">
    <property type="protein sequence ID" value="KAF7389809.1"/>
    <property type="molecule type" value="Genomic_DNA"/>
</dbReference>
<sequence>MLETEKRSCSYGCPVSQVCSEDGMEFTLRTPEGFIGRIYTYGYYDRCFFRGNGGTVNVLRISGPQGYPECGTQRYGDTMTNIVVVQFSDYVQTGRDKRFNLTCLFRGPGEAVVTSGYIGAGYARSYRSKDRLLHRK</sequence>
<keyword evidence="3" id="KW-1185">Reference proteome</keyword>
<dbReference type="InterPro" id="IPR001507">
    <property type="entry name" value="ZP_dom"/>
</dbReference>
<evidence type="ECO:0000259" key="1">
    <source>
        <dbReference type="PROSITE" id="PS51034"/>
    </source>
</evidence>
<dbReference type="AlphaFoldDB" id="A0A834MZV5"/>
<gene>
    <name evidence="2" type="ORF">HZH68_011666</name>
</gene>
<dbReference type="PANTHER" id="PTHR47327">
    <property type="entry name" value="FI18240P1-RELATED"/>
    <property type="match status" value="1"/>
</dbReference>